<dbReference type="EMBL" id="RLIH01000001">
    <property type="protein sequence ID" value="RVU55736.1"/>
    <property type="molecule type" value="Genomic_DNA"/>
</dbReference>
<proteinExistence type="predicted"/>
<dbReference type="AlphaFoldDB" id="A0A437S9D4"/>
<sequence>MDKILLTIPNKAEYISSVRLLISGIVANLKIDIETLEDIKMAVTEGLNIAYKLQCNENINIELAIEDDLKIKISEICEDTINEVEDLYLSTTIIDCLVDESSFDKEILYMVKKL</sequence>
<comment type="caution">
    <text evidence="1">The sequence shown here is derived from an EMBL/GenBank/DDBJ whole genome shotgun (WGS) entry which is preliminary data.</text>
</comment>
<keyword evidence="2" id="KW-1185">Reference proteome</keyword>
<name>A0A437S9D4_9FIRM</name>
<dbReference type="RefSeq" id="WP_127722743.1">
    <property type="nucleotide sequence ID" value="NZ_RLIH01000001.1"/>
</dbReference>
<gene>
    <name evidence="1" type="ORF">EF514_00545</name>
</gene>
<accession>A0A437S9D4</accession>
<organism evidence="1 2">
    <name type="scientific">Anaerosphaera multitolerans</name>
    <dbReference type="NCBI Taxonomy" id="2487351"/>
    <lineage>
        <taxon>Bacteria</taxon>
        <taxon>Bacillati</taxon>
        <taxon>Bacillota</taxon>
        <taxon>Tissierellia</taxon>
        <taxon>Tissierellales</taxon>
        <taxon>Peptoniphilaceae</taxon>
        <taxon>Anaerosphaera</taxon>
    </lineage>
</organism>
<dbReference type="Proteomes" id="UP000288812">
    <property type="component" value="Unassembled WGS sequence"/>
</dbReference>
<reference evidence="1 2" key="1">
    <citation type="submission" date="2018-11" db="EMBL/GenBank/DDBJ databases">
        <title>Genome sequencing and assembly of Anaerosphaera sp. nov., GS7-6-2.</title>
        <authorList>
            <person name="Rettenmaier R."/>
            <person name="Liebl W."/>
            <person name="Zverlov V."/>
        </authorList>
    </citation>
    <scope>NUCLEOTIDE SEQUENCE [LARGE SCALE GENOMIC DNA]</scope>
    <source>
        <strain evidence="1 2">GS7-6-2</strain>
    </source>
</reference>
<evidence type="ECO:0000313" key="2">
    <source>
        <dbReference type="Proteomes" id="UP000288812"/>
    </source>
</evidence>
<dbReference type="OrthoDB" id="9798941at2"/>
<protein>
    <submittedName>
        <fullName evidence="1">Anti-sigma factor</fullName>
    </submittedName>
</protein>
<evidence type="ECO:0000313" key="1">
    <source>
        <dbReference type="EMBL" id="RVU55736.1"/>
    </source>
</evidence>